<dbReference type="Proteomes" id="UP000257109">
    <property type="component" value="Unassembled WGS sequence"/>
</dbReference>
<dbReference type="OrthoDB" id="3142841at2759"/>
<evidence type="ECO:0000313" key="2">
    <source>
        <dbReference type="Proteomes" id="UP000257109"/>
    </source>
</evidence>
<accession>A0A371EUU7</accession>
<comment type="caution">
    <text evidence="1">The sequence shown here is derived from an EMBL/GenBank/DDBJ whole genome shotgun (WGS) entry which is preliminary data.</text>
</comment>
<dbReference type="EMBL" id="QJKJ01011942">
    <property type="protein sequence ID" value="RDX69845.1"/>
    <property type="molecule type" value="Genomic_DNA"/>
</dbReference>
<name>A0A371EUU7_MUCPR</name>
<dbReference type="AlphaFoldDB" id="A0A371EUU7"/>
<keyword evidence="2" id="KW-1185">Reference proteome</keyword>
<feature type="non-terminal residue" evidence="1">
    <location>
        <position position="1"/>
    </location>
</feature>
<organism evidence="1 2">
    <name type="scientific">Mucuna pruriens</name>
    <name type="common">Velvet bean</name>
    <name type="synonym">Dolichos pruriens</name>
    <dbReference type="NCBI Taxonomy" id="157652"/>
    <lineage>
        <taxon>Eukaryota</taxon>
        <taxon>Viridiplantae</taxon>
        <taxon>Streptophyta</taxon>
        <taxon>Embryophyta</taxon>
        <taxon>Tracheophyta</taxon>
        <taxon>Spermatophyta</taxon>
        <taxon>Magnoliopsida</taxon>
        <taxon>eudicotyledons</taxon>
        <taxon>Gunneridae</taxon>
        <taxon>Pentapetalae</taxon>
        <taxon>rosids</taxon>
        <taxon>fabids</taxon>
        <taxon>Fabales</taxon>
        <taxon>Fabaceae</taxon>
        <taxon>Papilionoideae</taxon>
        <taxon>50 kb inversion clade</taxon>
        <taxon>NPAAA clade</taxon>
        <taxon>indigoferoid/millettioid clade</taxon>
        <taxon>Phaseoleae</taxon>
        <taxon>Mucuna</taxon>
    </lineage>
</organism>
<reference evidence="1" key="1">
    <citation type="submission" date="2018-05" db="EMBL/GenBank/DDBJ databases">
        <title>Draft genome of Mucuna pruriens seed.</title>
        <authorList>
            <person name="Nnadi N.E."/>
            <person name="Vos R."/>
            <person name="Hasami M.H."/>
            <person name="Devisetty U.K."/>
            <person name="Aguiy J.C."/>
        </authorList>
    </citation>
    <scope>NUCLEOTIDE SEQUENCE [LARGE SCALE GENOMIC DNA]</scope>
    <source>
        <strain evidence="1">JCA_2017</strain>
    </source>
</reference>
<proteinExistence type="predicted"/>
<gene>
    <name evidence="1" type="ORF">CR513_50984</name>
</gene>
<evidence type="ECO:0000313" key="1">
    <source>
        <dbReference type="EMBL" id="RDX69845.1"/>
    </source>
</evidence>
<sequence length="139" mass="15683">MLSCAIGDFTKSLIIELVKKYTKEVIVHDMTISCGPNVAETSVNVGIRWNVEVVIVTSNPEGIRDVLRACKRLTSLPLAPFGTLEKLKKYIFKGKYSLLLFGFNKLVKRKPTVHYSEFLPFVFIIFVDTNLFPIVSLVT</sequence>
<protein>
    <submittedName>
        <fullName evidence="1">Uncharacterized protein</fullName>
    </submittedName>
</protein>